<accession>A0A423H803</accession>
<organism evidence="12 13">
    <name type="scientific">Pseudomonas brassicacearum</name>
    <dbReference type="NCBI Taxonomy" id="930166"/>
    <lineage>
        <taxon>Bacteria</taxon>
        <taxon>Pseudomonadati</taxon>
        <taxon>Pseudomonadota</taxon>
        <taxon>Gammaproteobacteria</taxon>
        <taxon>Pseudomonadales</taxon>
        <taxon>Pseudomonadaceae</taxon>
        <taxon>Pseudomonas</taxon>
    </lineage>
</organism>
<keyword evidence="4" id="KW-0285">Flavoprotein</keyword>
<dbReference type="AlphaFoldDB" id="A0A423H803"/>
<keyword evidence="7" id="KW-0560">Oxidoreductase</keyword>
<dbReference type="GO" id="GO:0018580">
    <property type="term" value="F:nitronate monooxygenase activity"/>
    <property type="evidence" value="ECO:0007669"/>
    <property type="project" value="InterPro"/>
</dbReference>
<proteinExistence type="inferred from homology"/>
<evidence type="ECO:0000256" key="2">
    <source>
        <dbReference type="ARBA" id="ARBA00009881"/>
    </source>
</evidence>
<evidence type="ECO:0000256" key="3">
    <source>
        <dbReference type="ARBA" id="ARBA00022575"/>
    </source>
</evidence>
<evidence type="ECO:0000313" key="13">
    <source>
        <dbReference type="Proteomes" id="UP000286071"/>
    </source>
</evidence>
<dbReference type="SUPFAM" id="SSF51412">
    <property type="entry name" value="Inosine monophosphate dehydrogenase (IMPDH)"/>
    <property type="match status" value="1"/>
</dbReference>
<dbReference type="PANTHER" id="PTHR42747">
    <property type="entry name" value="NITRONATE MONOOXYGENASE-RELATED"/>
    <property type="match status" value="1"/>
</dbReference>
<dbReference type="Gene3D" id="3.20.20.70">
    <property type="entry name" value="Aldolase class I"/>
    <property type="match status" value="1"/>
</dbReference>
<dbReference type="CDD" id="cd04730">
    <property type="entry name" value="NPD_like"/>
    <property type="match status" value="1"/>
</dbReference>
<dbReference type="FunFam" id="3.20.20.70:FF:000154">
    <property type="entry name" value="Probable nitronate monooxygenase"/>
    <property type="match status" value="1"/>
</dbReference>
<evidence type="ECO:0000256" key="8">
    <source>
        <dbReference type="ARBA" id="ARBA00023033"/>
    </source>
</evidence>
<keyword evidence="3" id="KW-0216">Detoxification</keyword>
<comment type="similarity">
    <text evidence="2">Belongs to the nitronate monooxygenase family. NMO class I subfamily.</text>
</comment>
<evidence type="ECO:0000256" key="4">
    <source>
        <dbReference type="ARBA" id="ARBA00022630"/>
    </source>
</evidence>
<dbReference type="GO" id="GO:0009636">
    <property type="term" value="P:response to toxic substance"/>
    <property type="evidence" value="ECO:0007669"/>
    <property type="project" value="UniProtKB-KW"/>
</dbReference>
<dbReference type="InterPro" id="IPR004136">
    <property type="entry name" value="NMO"/>
</dbReference>
<sequence>MNEHRNTTNLTLTELLGIQYPIIQAPMVGVSTPALAAAVSNAGALGSIGLGASNVNQAKAMIADTRALTRKPFNVNLFCHRTPEPDEALQSDWLNHLQPLFAEFDASKPTTLNEIYTSFLDDPDMLELLLVERPAVVSFHFGLPPTSWIDALQRAGIVLLATATDPHEAELIERAGLDAIIAQGVEAGGHRGVFNPQQDALTGTLALVRTLSQQRSVPIIAAGGIMDGQSISAMLKLGAQGAQLGTAFILCPESAANTCYRTDLKSPKATHTRITSAISGRPARGMVNRLITDLDAGAPQCPAYPLTYDAAKALHAAASAKGCNEFAVQWAGQGATLAREMSARDLVEVLVAEMN</sequence>
<keyword evidence="8" id="KW-0503">Monooxygenase</keyword>
<evidence type="ECO:0000256" key="11">
    <source>
        <dbReference type="ARBA" id="ARBA00067136"/>
    </source>
</evidence>
<evidence type="ECO:0000256" key="1">
    <source>
        <dbReference type="ARBA" id="ARBA00001917"/>
    </source>
</evidence>
<evidence type="ECO:0000256" key="5">
    <source>
        <dbReference type="ARBA" id="ARBA00022643"/>
    </source>
</evidence>
<reference evidence="12 13" key="1">
    <citation type="submission" date="2016-10" db="EMBL/GenBank/DDBJ databases">
        <title>Comparative genome analysis of multiple Pseudomonas spp. focuses on biocontrol and plant growth promoting traits.</title>
        <authorList>
            <person name="Tao X.-Y."/>
            <person name="Taylor C.G."/>
        </authorList>
    </citation>
    <scope>NUCLEOTIDE SEQUENCE [LARGE SCALE GENOMIC DNA]</scope>
    <source>
        <strain evidence="12 13">48H11</strain>
    </source>
</reference>
<dbReference type="OrthoDB" id="9778912at2"/>
<keyword evidence="5" id="KW-0288">FMN</keyword>
<comment type="catalytic activity">
    <reaction evidence="10">
        <text>3 propionate 3-nitronate + 3 O2 + H2O = 3 3-oxopropanoate + 2 nitrate + nitrite + H2O2 + 3 H(+)</text>
        <dbReference type="Rhea" id="RHEA:57332"/>
        <dbReference type="ChEBI" id="CHEBI:15377"/>
        <dbReference type="ChEBI" id="CHEBI:15378"/>
        <dbReference type="ChEBI" id="CHEBI:15379"/>
        <dbReference type="ChEBI" id="CHEBI:16240"/>
        <dbReference type="ChEBI" id="CHEBI:16301"/>
        <dbReference type="ChEBI" id="CHEBI:17632"/>
        <dbReference type="ChEBI" id="CHEBI:33190"/>
        <dbReference type="ChEBI" id="CHEBI:136067"/>
    </reaction>
</comment>
<dbReference type="Pfam" id="PF03060">
    <property type="entry name" value="NMO"/>
    <property type="match status" value="1"/>
</dbReference>
<gene>
    <name evidence="12" type="ORF">BK659_10400</name>
</gene>
<dbReference type="RefSeq" id="WP_123425056.1">
    <property type="nucleotide sequence ID" value="NZ_MOBJ01000007.1"/>
</dbReference>
<dbReference type="Proteomes" id="UP000286071">
    <property type="component" value="Unassembled WGS sequence"/>
</dbReference>
<name>A0A423H803_9PSED</name>
<comment type="cofactor">
    <cofactor evidence="1">
        <name>FMN</name>
        <dbReference type="ChEBI" id="CHEBI:58210"/>
    </cofactor>
</comment>
<evidence type="ECO:0000256" key="9">
    <source>
        <dbReference type="ARBA" id="ARBA00031155"/>
    </source>
</evidence>
<dbReference type="EMBL" id="MOBJ01000007">
    <property type="protein sequence ID" value="RON09334.1"/>
    <property type="molecule type" value="Genomic_DNA"/>
</dbReference>
<dbReference type="InterPro" id="IPR013785">
    <property type="entry name" value="Aldolase_TIM"/>
</dbReference>
<protein>
    <recommendedName>
        <fullName evidence="11">Nitronate monooxygenase</fullName>
    </recommendedName>
    <alternativeName>
        <fullName evidence="9">Propionate 3-nitronate monooxygenase</fullName>
    </alternativeName>
</protein>
<keyword evidence="6" id="KW-0547">Nucleotide-binding</keyword>
<evidence type="ECO:0000256" key="6">
    <source>
        <dbReference type="ARBA" id="ARBA00022741"/>
    </source>
</evidence>
<evidence type="ECO:0000256" key="10">
    <source>
        <dbReference type="ARBA" id="ARBA00049401"/>
    </source>
</evidence>
<comment type="caution">
    <text evidence="12">The sequence shown here is derived from an EMBL/GenBank/DDBJ whole genome shotgun (WGS) entry which is preliminary data.</text>
</comment>
<evidence type="ECO:0000313" key="12">
    <source>
        <dbReference type="EMBL" id="RON09334.1"/>
    </source>
</evidence>
<dbReference type="GO" id="GO:0000166">
    <property type="term" value="F:nucleotide binding"/>
    <property type="evidence" value="ECO:0007669"/>
    <property type="project" value="UniProtKB-KW"/>
</dbReference>
<keyword evidence="12" id="KW-0223">Dioxygenase</keyword>
<evidence type="ECO:0000256" key="7">
    <source>
        <dbReference type="ARBA" id="ARBA00023002"/>
    </source>
</evidence>
<dbReference type="GO" id="GO:0051213">
    <property type="term" value="F:dioxygenase activity"/>
    <property type="evidence" value="ECO:0007669"/>
    <property type="project" value="UniProtKB-KW"/>
</dbReference>
<dbReference type="PANTHER" id="PTHR42747:SF3">
    <property type="entry name" value="NITRONATE MONOOXYGENASE-RELATED"/>
    <property type="match status" value="1"/>
</dbReference>